<dbReference type="PANTHER" id="PTHR31232">
    <property type="match status" value="1"/>
</dbReference>
<evidence type="ECO:0000256" key="3">
    <source>
        <dbReference type="ARBA" id="ARBA00022471"/>
    </source>
</evidence>
<sequence length="126" mass="14701">MASEKRKCIITPKYTIYVANSLPSDSPQLRLHCASKDDDLGFHNLTTGQIFKWDFCNSYIQNTLFFCHLWWGSKDRAFVVFSSKHRNECFSHSCYWEADPEGILFDGVYPPQILVKYYDWKNASGI</sequence>
<name>A0A022RHI3_ERYGU</name>
<evidence type="ECO:0000313" key="7">
    <source>
        <dbReference type="EMBL" id="EYU39651.1"/>
    </source>
</evidence>
<keyword evidence="3 6" id="KW-0713">Self-incompatibility</keyword>
<dbReference type="EMBL" id="KI630443">
    <property type="protein sequence ID" value="EYU39651.1"/>
    <property type="molecule type" value="Genomic_DNA"/>
</dbReference>
<gene>
    <name evidence="7" type="ORF">MIMGU_mgv1a018618mg</name>
</gene>
<dbReference type="AlphaFoldDB" id="A0A022RHI3"/>
<evidence type="ECO:0000256" key="2">
    <source>
        <dbReference type="ARBA" id="ARBA00005581"/>
    </source>
</evidence>
<dbReference type="PANTHER" id="PTHR31232:SF61">
    <property type="entry name" value="S-PROTEIN HOMOLOG"/>
    <property type="match status" value="1"/>
</dbReference>
<organism evidence="7 8">
    <name type="scientific">Erythranthe guttata</name>
    <name type="common">Yellow monkey flower</name>
    <name type="synonym">Mimulus guttatus</name>
    <dbReference type="NCBI Taxonomy" id="4155"/>
    <lineage>
        <taxon>Eukaryota</taxon>
        <taxon>Viridiplantae</taxon>
        <taxon>Streptophyta</taxon>
        <taxon>Embryophyta</taxon>
        <taxon>Tracheophyta</taxon>
        <taxon>Spermatophyta</taxon>
        <taxon>Magnoliopsida</taxon>
        <taxon>eudicotyledons</taxon>
        <taxon>Gunneridae</taxon>
        <taxon>Pentapetalae</taxon>
        <taxon>asterids</taxon>
        <taxon>lamiids</taxon>
        <taxon>Lamiales</taxon>
        <taxon>Phrymaceae</taxon>
        <taxon>Erythranthe</taxon>
    </lineage>
</organism>
<evidence type="ECO:0000256" key="4">
    <source>
        <dbReference type="ARBA" id="ARBA00022525"/>
    </source>
</evidence>
<evidence type="ECO:0000313" key="8">
    <source>
        <dbReference type="Proteomes" id="UP000030748"/>
    </source>
</evidence>
<dbReference type="PhylomeDB" id="A0A022RHI3"/>
<evidence type="ECO:0000256" key="5">
    <source>
        <dbReference type="ARBA" id="ARBA00022729"/>
    </source>
</evidence>
<dbReference type="Pfam" id="PF05938">
    <property type="entry name" value="Self-incomp_S1"/>
    <property type="match status" value="1"/>
</dbReference>
<reference evidence="7 8" key="1">
    <citation type="journal article" date="2013" name="Proc. Natl. Acad. Sci. U.S.A.">
        <title>Fine-scale variation in meiotic recombination in Mimulus inferred from population shotgun sequencing.</title>
        <authorList>
            <person name="Hellsten U."/>
            <person name="Wright K.M."/>
            <person name="Jenkins J."/>
            <person name="Shu S."/>
            <person name="Yuan Y."/>
            <person name="Wessler S.R."/>
            <person name="Schmutz J."/>
            <person name="Willis J.H."/>
            <person name="Rokhsar D.S."/>
        </authorList>
    </citation>
    <scope>NUCLEOTIDE SEQUENCE [LARGE SCALE GENOMIC DNA]</scope>
    <source>
        <strain evidence="8">cv. DUN x IM62</strain>
    </source>
</reference>
<comment type="subcellular location">
    <subcellularLocation>
        <location evidence="1 6">Secreted</location>
    </subcellularLocation>
</comment>
<proteinExistence type="inferred from homology"/>
<dbReference type="InterPro" id="IPR010264">
    <property type="entry name" value="Self-incomp_S1"/>
</dbReference>
<dbReference type="eggNOG" id="ENOG502SVF6">
    <property type="taxonomic scope" value="Eukaryota"/>
</dbReference>
<dbReference type="Proteomes" id="UP000030748">
    <property type="component" value="Unassembled WGS sequence"/>
</dbReference>
<comment type="similarity">
    <text evidence="2 6">Belongs to the plant self-incompatibility (S1) protein family.</text>
</comment>
<dbReference type="GO" id="GO:0060320">
    <property type="term" value="P:rejection of self pollen"/>
    <property type="evidence" value="ECO:0007669"/>
    <property type="project" value="UniProtKB-KW"/>
</dbReference>
<keyword evidence="4 6" id="KW-0964">Secreted</keyword>
<protein>
    <recommendedName>
        <fullName evidence="6">S-protein homolog</fullName>
    </recommendedName>
</protein>
<accession>A0A022RHI3</accession>
<dbReference type="GO" id="GO:0005576">
    <property type="term" value="C:extracellular region"/>
    <property type="evidence" value="ECO:0007669"/>
    <property type="project" value="UniProtKB-SubCell"/>
</dbReference>
<evidence type="ECO:0000256" key="6">
    <source>
        <dbReference type="RuleBase" id="RU367044"/>
    </source>
</evidence>
<keyword evidence="8" id="KW-1185">Reference proteome</keyword>
<keyword evidence="5" id="KW-0732">Signal</keyword>
<evidence type="ECO:0000256" key="1">
    <source>
        <dbReference type="ARBA" id="ARBA00004613"/>
    </source>
</evidence>